<dbReference type="EMBL" id="CAJNRD030001124">
    <property type="protein sequence ID" value="CAG5108540.1"/>
    <property type="molecule type" value="Genomic_DNA"/>
</dbReference>
<proteinExistence type="predicted"/>
<feature type="region of interest" description="Disordered" evidence="1">
    <location>
        <begin position="130"/>
        <end position="151"/>
    </location>
</feature>
<reference evidence="2" key="1">
    <citation type="submission" date="2021-04" db="EMBL/GenBank/DDBJ databases">
        <authorList>
            <person name="Chebbi M.A.C M."/>
        </authorList>
    </citation>
    <scope>NUCLEOTIDE SEQUENCE</scope>
</reference>
<evidence type="ECO:0000313" key="2">
    <source>
        <dbReference type="EMBL" id="CAG5108540.1"/>
    </source>
</evidence>
<organism evidence="2 3">
    <name type="scientific">Cotesia congregata</name>
    <name type="common">Parasitoid wasp</name>
    <name type="synonym">Apanteles congregatus</name>
    <dbReference type="NCBI Taxonomy" id="51543"/>
    <lineage>
        <taxon>Eukaryota</taxon>
        <taxon>Metazoa</taxon>
        <taxon>Ecdysozoa</taxon>
        <taxon>Arthropoda</taxon>
        <taxon>Hexapoda</taxon>
        <taxon>Insecta</taxon>
        <taxon>Pterygota</taxon>
        <taxon>Neoptera</taxon>
        <taxon>Endopterygota</taxon>
        <taxon>Hymenoptera</taxon>
        <taxon>Apocrita</taxon>
        <taxon>Ichneumonoidea</taxon>
        <taxon>Braconidae</taxon>
        <taxon>Microgastrinae</taxon>
        <taxon>Cotesia</taxon>
    </lineage>
</organism>
<gene>
    <name evidence="2" type="ORF">HICCMSTLAB_LOCUS13288</name>
</gene>
<dbReference type="Proteomes" id="UP000786811">
    <property type="component" value="Unassembled WGS sequence"/>
</dbReference>
<keyword evidence="3" id="KW-1185">Reference proteome</keyword>
<dbReference type="OrthoDB" id="6093641at2759"/>
<accession>A0A8J2HQD9</accession>
<name>A0A8J2HQD9_COTCN</name>
<protein>
    <submittedName>
        <fullName evidence="2">Similar to Orcokinin peptides (Apis mellifera)</fullName>
    </submittedName>
</protein>
<sequence>HAPQSLCFSRVSRSTTLLTALLTDLRGEVQARSRKVHPRVLVSDLEDGQFTIYRIGVYSCCSHLHFCGTDSKWGQRNGNPIDARVQKRNLDQIGGGNLLRSLQEQNLPYHVRNLDPITWDHLLRSHLSSYQQQNQELQSPRDDSHAGHLRQPSRLVFERDSDLRRKSGWPNTVNGVEIYEGALKRNMDEIDRTGFDNFVKRNFDEIDRSGWDSFVKRRIANAYFSGRQH</sequence>
<evidence type="ECO:0000313" key="3">
    <source>
        <dbReference type="Proteomes" id="UP000786811"/>
    </source>
</evidence>
<feature type="non-terminal residue" evidence="2">
    <location>
        <position position="229"/>
    </location>
</feature>
<evidence type="ECO:0000256" key="1">
    <source>
        <dbReference type="SAM" id="MobiDB-lite"/>
    </source>
</evidence>
<dbReference type="AlphaFoldDB" id="A0A8J2HQD9"/>
<comment type="caution">
    <text evidence="2">The sequence shown here is derived from an EMBL/GenBank/DDBJ whole genome shotgun (WGS) entry which is preliminary data.</text>
</comment>